<dbReference type="AlphaFoldDB" id="A0AA88EAM4"/>
<dbReference type="EMBL" id="BTGU01015134">
    <property type="protein sequence ID" value="GMN71154.1"/>
    <property type="molecule type" value="Genomic_DNA"/>
</dbReference>
<evidence type="ECO:0000313" key="3">
    <source>
        <dbReference type="Proteomes" id="UP001187192"/>
    </source>
</evidence>
<evidence type="ECO:0000313" key="1">
    <source>
        <dbReference type="EMBL" id="GMN71154.1"/>
    </source>
</evidence>
<protein>
    <submittedName>
        <fullName evidence="1">Uncharacterized protein</fullName>
    </submittedName>
</protein>
<dbReference type="EMBL" id="BTGU01015136">
    <property type="protein sequence ID" value="GMN71167.1"/>
    <property type="molecule type" value="Genomic_DNA"/>
</dbReference>
<dbReference type="Proteomes" id="UP001187192">
    <property type="component" value="Unassembled WGS sequence"/>
</dbReference>
<evidence type="ECO:0000313" key="2">
    <source>
        <dbReference type="EMBL" id="GMN71167.1"/>
    </source>
</evidence>
<sequence>MQSVSRDRGDKDWRLKLWGRLACSLGAATTREQFESLLDSLGLFGCRGMHGSIMVLSETSPSWTAPLVGKLKLDSDRCIYVCNVWPNAGDSLADEGAVVKDVLDFLSLRLVQCL</sequence>
<proteinExistence type="predicted"/>
<keyword evidence="3" id="KW-1185">Reference proteome</keyword>
<comment type="caution">
    <text evidence="1">The sequence shown here is derived from an EMBL/GenBank/DDBJ whole genome shotgun (WGS) entry which is preliminary data.</text>
</comment>
<gene>
    <name evidence="1" type="ORF">TIFTF001_054579</name>
    <name evidence="2" type="ORF">TIFTF001_054581</name>
</gene>
<reference evidence="1" key="1">
    <citation type="submission" date="2023-07" db="EMBL/GenBank/DDBJ databases">
        <title>draft genome sequence of fig (Ficus carica).</title>
        <authorList>
            <person name="Takahashi T."/>
            <person name="Nishimura K."/>
        </authorList>
    </citation>
    <scope>NUCLEOTIDE SEQUENCE</scope>
</reference>
<accession>A0AA88EAM4</accession>
<organism evidence="1 3">
    <name type="scientific">Ficus carica</name>
    <name type="common">Common fig</name>
    <dbReference type="NCBI Taxonomy" id="3494"/>
    <lineage>
        <taxon>Eukaryota</taxon>
        <taxon>Viridiplantae</taxon>
        <taxon>Streptophyta</taxon>
        <taxon>Embryophyta</taxon>
        <taxon>Tracheophyta</taxon>
        <taxon>Spermatophyta</taxon>
        <taxon>Magnoliopsida</taxon>
        <taxon>eudicotyledons</taxon>
        <taxon>Gunneridae</taxon>
        <taxon>Pentapetalae</taxon>
        <taxon>rosids</taxon>
        <taxon>fabids</taxon>
        <taxon>Rosales</taxon>
        <taxon>Moraceae</taxon>
        <taxon>Ficeae</taxon>
        <taxon>Ficus</taxon>
    </lineage>
</organism>
<name>A0AA88EAM4_FICCA</name>